<keyword evidence="9 10" id="KW-0472">Membrane</keyword>
<dbReference type="Gene3D" id="3.40.50.620">
    <property type="entry name" value="HUPs"/>
    <property type="match status" value="1"/>
</dbReference>
<dbReference type="FunFam" id="1.20.1720.10:FF:000013">
    <property type="entry name" value="Related to multidrug resistance proteins"/>
    <property type="match status" value="1"/>
</dbReference>
<dbReference type="EMBL" id="KQ257450">
    <property type="protein sequence ID" value="KND04271.1"/>
    <property type="molecule type" value="Genomic_DNA"/>
</dbReference>
<feature type="transmembrane region" description="Helical" evidence="10">
    <location>
        <begin position="1170"/>
        <end position="1188"/>
    </location>
</feature>
<dbReference type="PANTHER" id="PTHR23501:SF191">
    <property type="entry name" value="VACUOLAR BASIC AMINO ACID TRANSPORTER 4"/>
    <property type="match status" value="1"/>
</dbReference>
<evidence type="ECO:0000256" key="4">
    <source>
        <dbReference type="ARBA" id="ARBA00022692"/>
    </source>
</evidence>
<dbReference type="Gene3D" id="3.60.20.10">
    <property type="entry name" value="Glutamine Phosphoribosylpyrophosphate, subunit 1, domain 1"/>
    <property type="match status" value="1"/>
</dbReference>
<dbReference type="AlphaFoldDB" id="A0A0L0HSD9"/>
<name>A0A0L0HSD9_SPIPD</name>
<dbReference type="Gene3D" id="1.20.1720.10">
    <property type="entry name" value="Multidrug resistance protein D"/>
    <property type="match status" value="1"/>
</dbReference>
<feature type="transmembrane region" description="Helical" evidence="10">
    <location>
        <begin position="1035"/>
        <end position="1053"/>
    </location>
</feature>
<evidence type="ECO:0000256" key="6">
    <source>
        <dbReference type="ARBA" id="ARBA00022840"/>
    </source>
</evidence>
<protein>
    <submittedName>
        <fullName evidence="13">Asparagine synthase (Glutamine-hydrolyzing)</fullName>
    </submittedName>
</protein>
<dbReference type="GO" id="GO:0004066">
    <property type="term" value="F:asparagine synthase (glutamine-hydrolyzing) activity"/>
    <property type="evidence" value="ECO:0007669"/>
    <property type="project" value="InterPro"/>
</dbReference>
<dbReference type="STRING" id="645134.A0A0L0HSD9"/>
<evidence type="ECO:0000256" key="7">
    <source>
        <dbReference type="ARBA" id="ARBA00022962"/>
    </source>
</evidence>
<dbReference type="SUPFAM" id="SSF56235">
    <property type="entry name" value="N-terminal nucleophile aminohydrolases (Ntn hydrolases)"/>
    <property type="match status" value="1"/>
</dbReference>
<feature type="transmembrane region" description="Helical" evidence="10">
    <location>
        <begin position="806"/>
        <end position="829"/>
    </location>
</feature>
<dbReference type="Gene3D" id="1.20.1250.20">
    <property type="entry name" value="MFS general substrate transporter like domains"/>
    <property type="match status" value="1"/>
</dbReference>
<evidence type="ECO:0000256" key="3">
    <source>
        <dbReference type="ARBA" id="ARBA00022448"/>
    </source>
</evidence>
<dbReference type="Pfam" id="PF13537">
    <property type="entry name" value="GATase_7"/>
    <property type="match status" value="1"/>
</dbReference>
<comment type="subcellular location">
    <subcellularLocation>
        <location evidence="1">Endomembrane system</location>
        <topology evidence="1">Multi-pass membrane protein</topology>
    </subcellularLocation>
</comment>
<evidence type="ECO:0000256" key="9">
    <source>
        <dbReference type="ARBA" id="ARBA00023136"/>
    </source>
</evidence>
<dbReference type="eggNOG" id="KOG0254">
    <property type="taxonomic scope" value="Eukaryota"/>
</dbReference>
<dbReference type="PANTHER" id="PTHR23501">
    <property type="entry name" value="MAJOR FACILITATOR SUPERFAMILY"/>
    <property type="match status" value="1"/>
</dbReference>
<keyword evidence="5" id="KW-0547">Nucleotide-binding</keyword>
<dbReference type="CDD" id="cd00712">
    <property type="entry name" value="AsnB"/>
    <property type="match status" value="1"/>
</dbReference>
<evidence type="ECO:0000313" key="14">
    <source>
        <dbReference type="Proteomes" id="UP000053201"/>
    </source>
</evidence>
<reference evidence="13 14" key="1">
    <citation type="submission" date="2009-08" db="EMBL/GenBank/DDBJ databases">
        <title>The Genome Sequence of Spizellomyces punctatus strain DAOM BR117.</title>
        <authorList>
            <consortium name="The Broad Institute Genome Sequencing Platform"/>
            <person name="Russ C."/>
            <person name="Cuomo C."/>
            <person name="Shea T."/>
            <person name="Young S.K."/>
            <person name="Zeng Q."/>
            <person name="Koehrsen M."/>
            <person name="Haas B."/>
            <person name="Borodovsky M."/>
            <person name="Guigo R."/>
            <person name="Alvarado L."/>
            <person name="Berlin A."/>
            <person name="Bochicchio J."/>
            <person name="Borenstein D."/>
            <person name="Chapman S."/>
            <person name="Chen Z."/>
            <person name="Engels R."/>
            <person name="Freedman E."/>
            <person name="Gellesch M."/>
            <person name="Goldberg J."/>
            <person name="Griggs A."/>
            <person name="Gujja S."/>
            <person name="Heiman D."/>
            <person name="Hepburn T."/>
            <person name="Howarth C."/>
            <person name="Jen D."/>
            <person name="Larson L."/>
            <person name="Lewis B."/>
            <person name="Mehta T."/>
            <person name="Park D."/>
            <person name="Pearson M."/>
            <person name="Roberts A."/>
            <person name="Saif S."/>
            <person name="Shenoy N."/>
            <person name="Sisk P."/>
            <person name="Stolte C."/>
            <person name="Sykes S."/>
            <person name="Thomson T."/>
            <person name="Walk T."/>
            <person name="White J."/>
            <person name="Yandava C."/>
            <person name="Burger G."/>
            <person name="Gray M.W."/>
            <person name="Holland P.W.H."/>
            <person name="King N."/>
            <person name="Lang F.B.F."/>
            <person name="Roger A.J."/>
            <person name="Ruiz-Trillo I."/>
            <person name="Lander E."/>
            <person name="Nusbaum C."/>
        </authorList>
    </citation>
    <scope>NUCLEOTIDE SEQUENCE [LARGE SCALE GENOMIC DNA]</scope>
    <source>
        <strain evidence="13 14">DAOM BR117</strain>
    </source>
</reference>
<keyword evidence="3" id="KW-0813">Transport</keyword>
<sequence length="1193" mass="130185">MCGITAFVDTGGRQRVSPAQLESALDLIHHRGPDSKGTFITPDRRVGLGHNRLAIMGLATGQQPISNETGDIHVVVNGELYGFEAIRSQLHADGHVFKTESDSEIVVHLYEDLGLSFLERLRGEFALCLWDSRRGLFIAARDRFGIKPLYYSVINGALVLASEMKAFLALGWKPEWDIESIVHGGSSFDNRTVFKGVSKLPAGKYMTATLSGSVDIQTYWDAAYPDKRVPDVRNLEDMIQGVRERLFEAIRVRMRSDVPLAIYLSGGIDSAAIAGIAMAILRETDAKASIDAFTIAFPAEQFDEGPIAERMARHIGATFHKIPITEDDLVAGFEDAIWHFEHPMPDLNAIGKYLLSKEVRDRKFKVVLTGEGADEHFAGYAFFLADYLREPDVAVENPLSDVQREAKLREIEGVTGGSYDTVLVSKMSYNDASVGRQMLNGISSHRQLAGAAQIPQDIFQKSLIEKTGAPDACTALAVGLSGIARENARTKWHPLHTALYAESRTFLGNVLCNVLGDRSEMAHSVEGRTPFLDHHLCAYVNNLPPSVKIRASQTGELTEKWILREAAKPYISEEIYNRRKHPYLAPVSNLAESPVGVLLRQRITKEAIDRLGWARWEVVEQLKESFETTGSTMALRTLLVMLSFVVMSERFNVKIYEDSSTELVTNFKQESNDSTRDVESCPGSNPPLFQVETKLPDEDVSMISGWRFYVLIFMLGMVVFLAALDQTIVAPAVVKIADEFNASSQLSLIGTAYLLTSTCVAPLYGKLSDIFGRKYTIIAAVLLFSIGSLLCGASNGMALLTVGRAVAGLGGGGLISLVLIIIADIVAIGERAKYQGLMGGVFGLAAVVGPLVGGAFTDHWSWRWCFYINLPICAVAATAIFFLLRTRSGEPGSVQRKLRRLDYIGTTLIIVGCVCLLLPLQFAGERWKWDSPQTIILLILGAVFAVAFGWSVTKVSEPILSPQLFKNRTAVALLATSFCLGVSFYAEVFYTPIYFQVVDGASSTAAGLQTIPLIMGVVFMSVLSGHLIAKTNVYLIYPFIGSVLSSIGLGLMSTLNADSKTWQRIIYLLIAGLGSGSIVQTAVVGIQHSVSPDLIAVATSANTFVQILGGVFGIAMSGAVYNNVLNHCLLSDAPSVDAAKLQSANDLIQTLPDNVRHAVEACFTTSLQKTFLSLVPFAALIFVFMLFTKGRKF</sequence>
<evidence type="ECO:0000256" key="8">
    <source>
        <dbReference type="ARBA" id="ARBA00022989"/>
    </source>
</evidence>
<feature type="domain" description="Glutamine amidotransferase type-2" evidence="12">
    <location>
        <begin position="2"/>
        <end position="211"/>
    </location>
</feature>
<dbReference type="PRINTS" id="PR01036">
    <property type="entry name" value="TCRTETB"/>
</dbReference>
<dbReference type="InterPro" id="IPR011701">
    <property type="entry name" value="MFS"/>
</dbReference>
<feature type="transmembrane region" description="Helical" evidence="10">
    <location>
        <begin position="708"/>
        <end position="734"/>
    </location>
</feature>
<feature type="transmembrane region" description="Helical" evidence="10">
    <location>
        <begin position="260"/>
        <end position="281"/>
    </location>
</feature>
<gene>
    <name evidence="13" type="ORF">SPPG_08809</name>
</gene>
<dbReference type="GO" id="GO:0006529">
    <property type="term" value="P:asparagine biosynthetic process"/>
    <property type="evidence" value="ECO:0007669"/>
    <property type="project" value="InterPro"/>
</dbReference>
<dbReference type="InterPro" id="IPR029055">
    <property type="entry name" value="Ntn_hydrolases_N"/>
</dbReference>
<dbReference type="InterPro" id="IPR036259">
    <property type="entry name" value="MFS_trans_sf"/>
</dbReference>
<feature type="transmembrane region" description="Helical" evidence="10">
    <location>
        <begin position="903"/>
        <end position="922"/>
    </location>
</feature>
<dbReference type="Proteomes" id="UP000053201">
    <property type="component" value="Unassembled WGS sequence"/>
</dbReference>
<dbReference type="OrthoDB" id="409189at2759"/>
<dbReference type="CDD" id="cd01991">
    <property type="entry name" value="Asn_synthase_B_C"/>
    <property type="match status" value="1"/>
</dbReference>
<dbReference type="Pfam" id="PF07690">
    <property type="entry name" value="MFS_1"/>
    <property type="match status" value="1"/>
</dbReference>
<evidence type="ECO:0000256" key="10">
    <source>
        <dbReference type="SAM" id="Phobius"/>
    </source>
</evidence>
<dbReference type="InParanoid" id="A0A0L0HSD9"/>
<dbReference type="InterPro" id="IPR006426">
    <property type="entry name" value="Asn_synth_AEB"/>
</dbReference>
<feature type="transmembrane region" description="Helical" evidence="10">
    <location>
        <begin position="861"/>
        <end position="883"/>
    </location>
</feature>
<keyword evidence="14" id="KW-1185">Reference proteome</keyword>
<keyword evidence="8 10" id="KW-1133">Transmembrane helix</keyword>
<evidence type="ECO:0000256" key="2">
    <source>
        <dbReference type="ARBA" id="ARBA00008335"/>
    </source>
</evidence>
<feature type="transmembrane region" description="Helical" evidence="10">
    <location>
        <begin position="746"/>
        <end position="765"/>
    </location>
</feature>
<feature type="transmembrane region" description="Helical" evidence="10">
    <location>
        <begin position="965"/>
        <end position="986"/>
    </location>
</feature>
<feature type="transmembrane region" description="Helical" evidence="10">
    <location>
        <begin position="934"/>
        <end position="953"/>
    </location>
</feature>
<dbReference type="eggNOG" id="KOG0571">
    <property type="taxonomic scope" value="Eukaryota"/>
</dbReference>
<evidence type="ECO:0000259" key="12">
    <source>
        <dbReference type="PROSITE" id="PS51278"/>
    </source>
</evidence>
<dbReference type="SUPFAM" id="SSF103473">
    <property type="entry name" value="MFS general substrate transporter"/>
    <property type="match status" value="1"/>
</dbReference>
<dbReference type="InterPro" id="IPR001962">
    <property type="entry name" value="Asn_synthase"/>
</dbReference>
<dbReference type="GO" id="GO:0005886">
    <property type="term" value="C:plasma membrane"/>
    <property type="evidence" value="ECO:0007669"/>
    <property type="project" value="TreeGrafter"/>
</dbReference>
<dbReference type="InterPro" id="IPR014729">
    <property type="entry name" value="Rossmann-like_a/b/a_fold"/>
</dbReference>
<keyword evidence="4 10" id="KW-0812">Transmembrane</keyword>
<keyword evidence="6" id="KW-0067">ATP-binding</keyword>
<evidence type="ECO:0000256" key="1">
    <source>
        <dbReference type="ARBA" id="ARBA00004127"/>
    </source>
</evidence>
<dbReference type="GO" id="GO:0012505">
    <property type="term" value="C:endomembrane system"/>
    <property type="evidence" value="ECO:0007669"/>
    <property type="project" value="UniProtKB-SubCell"/>
</dbReference>
<dbReference type="Pfam" id="PF00733">
    <property type="entry name" value="Asn_synthase"/>
    <property type="match status" value="1"/>
</dbReference>
<feature type="transmembrane region" description="Helical" evidence="10">
    <location>
        <begin position="1065"/>
        <end position="1087"/>
    </location>
</feature>
<dbReference type="GO" id="GO:0005524">
    <property type="term" value="F:ATP binding"/>
    <property type="evidence" value="ECO:0007669"/>
    <property type="project" value="UniProtKB-KW"/>
</dbReference>
<dbReference type="PROSITE" id="PS51278">
    <property type="entry name" value="GATASE_TYPE_2"/>
    <property type="match status" value="1"/>
</dbReference>
<dbReference type="NCBIfam" id="TIGR01536">
    <property type="entry name" value="asn_synth_AEB"/>
    <property type="match status" value="1"/>
</dbReference>
<dbReference type="InterPro" id="IPR033738">
    <property type="entry name" value="AsnB_N"/>
</dbReference>
<dbReference type="PROSITE" id="PS50850">
    <property type="entry name" value="MFS"/>
    <property type="match status" value="1"/>
</dbReference>
<dbReference type="CDD" id="cd17502">
    <property type="entry name" value="MFS_Azr1_MDR_like"/>
    <property type="match status" value="1"/>
</dbReference>
<dbReference type="InterPro" id="IPR017932">
    <property type="entry name" value="GATase_2_dom"/>
</dbReference>
<feature type="transmembrane region" description="Helical" evidence="10">
    <location>
        <begin position="777"/>
        <end position="800"/>
    </location>
</feature>
<feature type="transmembrane region" description="Helical" evidence="10">
    <location>
        <begin position="1094"/>
        <end position="1116"/>
    </location>
</feature>
<accession>A0A0L0HSD9</accession>
<keyword evidence="7" id="KW-0315">Glutamine amidotransferase</keyword>
<dbReference type="GeneID" id="27691934"/>
<feature type="transmembrane region" description="Helical" evidence="10">
    <location>
        <begin position="1006"/>
        <end position="1028"/>
    </location>
</feature>
<evidence type="ECO:0000259" key="11">
    <source>
        <dbReference type="PROSITE" id="PS50850"/>
    </source>
</evidence>
<dbReference type="InterPro" id="IPR020846">
    <property type="entry name" value="MFS_dom"/>
</dbReference>
<evidence type="ECO:0000256" key="5">
    <source>
        <dbReference type="ARBA" id="ARBA00022741"/>
    </source>
</evidence>
<comment type="similarity">
    <text evidence="2">Belongs to the major facilitator superfamily.</text>
</comment>
<dbReference type="RefSeq" id="XP_016612310.1">
    <property type="nucleotide sequence ID" value="XM_016756947.1"/>
</dbReference>
<dbReference type="GO" id="GO:0022857">
    <property type="term" value="F:transmembrane transporter activity"/>
    <property type="evidence" value="ECO:0007669"/>
    <property type="project" value="InterPro"/>
</dbReference>
<organism evidence="13 14">
    <name type="scientific">Spizellomyces punctatus (strain DAOM BR117)</name>
    <dbReference type="NCBI Taxonomy" id="645134"/>
    <lineage>
        <taxon>Eukaryota</taxon>
        <taxon>Fungi</taxon>
        <taxon>Fungi incertae sedis</taxon>
        <taxon>Chytridiomycota</taxon>
        <taxon>Chytridiomycota incertae sedis</taxon>
        <taxon>Chytridiomycetes</taxon>
        <taxon>Spizellomycetales</taxon>
        <taxon>Spizellomycetaceae</taxon>
        <taxon>Spizellomyces</taxon>
    </lineage>
</organism>
<proteinExistence type="inferred from homology"/>
<dbReference type="VEuPathDB" id="FungiDB:SPPG_08809"/>
<feature type="domain" description="Major facilitator superfamily (MFS) profile" evidence="11">
    <location>
        <begin position="711"/>
        <end position="1193"/>
    </location>
</feature>
<feature type="transmembrane region" description="Helical" evidence="10">
    <location>
        <begin position="836"/>
        <end position="855"/>
    </location>
</feature>
<evidence type="ECO:0000313" key="13">
    <source>
        <dbReference type="EMBL" id="KND04271.1"/>
    </source>
</evidence>
<dbReference type="SUPFAM" id="SSF52402">
    <property type="entry name" value="Adenine nucleotide alpha hydrolases-like"/>
    <property type="match status" value="1"/>
</dbReference>